<comment type="caution">
    <text evidence="2">The sequence shown here is derived from an EMBL/GenBank/DDBJ whole genome shotgun (WGS) entry which is preliminary data.</text>
</comment>
<dbReference type="Proteomes" id="UP000466442">
    <property type="component" value="Unassembled WGS sequence"/>
</dbReference>
<protein>
    <submittedName>
        <fullName evidence="2">Uncharacterized protein</fullName>
    </submittedName>
</protein>
<evidence type="ECO:0000313" key="2">
    <source>
        <dbReference type="EMBL" id="KAF6212616.1"/>
    </source>
</evidence>
<sequence length="71" mass="8110">MLERTRQDDSYKKLTKALKMKSSLMPRIMPRSFRPNKNNLHSRLQSRSKSSSSATSRSHTLGREAENATSS</sequence>
<evidence type="ECO:0000256" key="1">
    <source>
        <dbReference type="SAM" id="MobiDB-lite"/>
    </source>
</evidence>
<gene>
    <name evidence="2" type="ORF">GE061_013142</name>
</gene>
<organism evidence="2 3">
    <name type="scientific">Apolygus lucorum</name>
    <name type="common">Small green plant bug</name>
    <name type="synonym">Lygocoris lucorum</name>
    <dbReference type="NCBI Taxonomy" id="248454"/>
    <lineage>
        <taxon>Eukaryota</taxon>
        <taxon>Metazoa</taxon>
        <taxon>Ecdysozoa</taxon>
        <taxon>Arthropoda</taxon>
        <taxon>Hexapoda</taxon>
        <taxon>Insecta</taxon>
        <taxon>Pterygota</taxon>
        <taxon>Neoptera</taxon>
        <taxon>Paraneoptera</taxon>
        <taxon>Hemiptera</taxon>
        <taxon>Heteroptera</taxon>
        <taxon>Panheteroptera</taxon>
        <taxon>Cimicomorpha</taxon>
        <taxon>Miridae</taxon>
        <taxon>Mirini</taxon>
        <taxon>Apolygus</taxon>
    </lineage>
</organism>
<reference evidence="2" key="1">
    <citation type="journal article" date="2021" name="Mol. Ecol. Resour.">
        <title>Apolygus lucorum genome provides insights into omnivorousness and mesophyll feeding.</title>
        <authorList>
            <person name="Liu Y."/>
            <person name="Liu H."/>
            <person name="Wang H."/>
            <person name="Huang T."/>
            <person name="Liu B."/>
            <person name="Yang B."/>
            <person name="Yin L."/>
            <person name="Li B."/>
            <person name="Zhang Y."/>
            <person name="Zhang S."/>
            <person name="Jiang F."/>
            <person name="Zhang X."/>
            <person name="Ren Y."/>
            <person name="Wang B."/>
            <person name="Wang S."/>
            <person name="Lu Y."/>
            <person name="Wu K."/>
            <person name="Fan W."/>
            <person name="Wang G."/>
        </authorList>
    </citation>
    <scope>NUCLEOTIDE SEQUENCE</scope>
    <source>
        <strain evidence="2">12Hb</strain>
    </source>
</reference>
<proteinExistence type="predicted"/>
<feature type="region of interest" description="Disordered" evidence="1">
    <location>
        <begin position="1"/>
        <end position="71"/>
    </location>
</feature>
<feature type="compositionally biased region" description="Low complexity" evidence="1">
    <location>
        <begin position="42"/>
        <end position="58"/>
    </location>
</feature>
<keyword evidence="3" id="KW-1185">Reference proteome</keyword>
<name>A0A8S9XWZ8_APOLU</name>
<dbReference type="AlphaFoldDB" id="A0A8S9XWZ8"/>
<feature type="compositionally biased region" description="Basic and acidic residues" evidence="1">
    <location>
        <begin position="1"/>
        <end position="12"/>
    </location>
</feature>
<feature type="compositionally biased region" description="Basic and acidic residues" evidence="1">
    <location>
        <begin position="61"/>
        <end position="71"/>
    </location>
</feature>
<accession>A0A8S9XWZ8</accession>
<evidence type="ECO:0000313" key="3">
    <source>
        <dbReference type="Proteomes" id="UP000466442"/>
    </source>
</evidence>
<dbReference type="EMBL" id="WIXP02000004">
    <property type="protein sequence ID" value="KAF6212616.1"/>
    <property type="molecule type" value="Genomic_DNA"/>
</dbReference>